<protein>
    <submittedName>
        <fullName evidence="2">Uncharacterized protease yhbU</fullName>
        <ecNumber evidence="2">3.4.-.-</ecNumber>
    </submittedName>
</protein>
<dbReference type="Pfam" id="PF12392">
    <property type="entry name" value="DUF3656"/>
    <property type="match status" value="1"/>
</dbReference>
<evidence type="ECO:0000259" key="1">
    <source>
        <dbReference type="Pfam" id="PF12392"/>
    </source>
</evidence>
<dbReference type="EMBL" id="UGPP01000001">
    <property type="protein sequence ID" value="STY71585.1"/>
    <property type="molecule type" value="Genomic_DNA"/>
</dbReference>
<evidence type="ECO:0000313" key="3">
    <source>
        <dbReference type="Proteomes" id="UP000255234"/>
    </source>
</evidence>
<dbReference type="EC" id="3.4.-.-" evidence="2"/>
<dbReference type="STRING" id="1122216.GCA_000423385_00286"/>
<dbReference type="PANTHER" id="PTHR30217">
    <property type="entry name" value="PEPTIDASE U32 FAMILY"/>
    <property type="match status" value="1"/>
</dbReference>
<keyword evidence="2" id="KW-0378">Hydrolase</keyword>
<dbReference type="Pfam" id="PF01136">
    <property type="entry name" value="Peptidase_U32"/>
    <property type="match status" value="2"/>
</dbReference>
<organism evidence="2 3">
    <name type="scientific">Megamonas hypermegale</name>
    <dbReference type="NCBI Taxonomy" id="158847"/>
    <lineage>
        <taxon>Bacteria</taxon>
        <taxon>Bacillati</taxon>
        <taxon>Bacillota</taxon>
        <taxon>Negativicutes</taxon>
        <taxon>Selenomonadales</taxon>
        <taxon>Selenomonadaceae</taxon>
        <taxon>Megamonas</taxon>
    </lineage>
</organism>
<name>A0A378NUR8_9FIRM</name>
<feature type="domain" description="Peptidase U32 collagenase" evidence="1">
    <location>
        <begin position="387"/>
        <end position="506"/>
    </location>
</feature>
<dbReference type="InterPro" id="IPR001539">
    <property type="entry name" value="Peptidase_U32"/>
</dbReference>
<proteinExistence type="predicted"/>
<dbReference type="InterPro" id="IPR020988">
    <property type="entry name" value="Pept_U32_collagenase"/>
</dbReference>
<evidence type="ECO:0000313" key="2">
    <source>
        <dbReference type="EMBL" id="STY71585.1"/>
    </source>
</evidence>
<dbReference type="InterPro" id="IPR051454">
    <property type="entry name" value="RNA/ubiquinone_mod_enzymes"/>
</dbReference>
<gene>
    <name evidence="2" type="primary">yhbU_3</name>
    <name evidence="2" type="ORF">NCTC10571_01743</name>
</gene>
<accession>A0A378NUR8</accession>
<dbReference type="GO" id="GO:0006508">
    <property type="term" value="P:proteolysis"/>
    <property type="evidence" value="ECO:0007669"/>
    <property type="project" value="UniProtKB-KW"/>
</dbReference>
<dbReference type="PROSITE" id="PS01276">
    <property type="entry name" value="PEPTIDASE_U32"/>
    <property type="match status" value="1"/>
</dbReference>
<dbReference type="GO" id="GO:0008233">
    <property type="term" value="F:peptidase activity"/>
    <property type="evidence" value="ECO:0007669"/>
    <property type="project" value="UniProtKB-KW"/>
</dbReference>
<reference evidence="2 3" key="1">
    <citation type="submission" date="2018-06" db="EMBL/GenBank/DDBJ databases">
        <authorList>
            <consortium name="Pathogen Informatics"/>
            <person name="Doyle S."/>
        </authorList>
    </citation>
    <scope>NUCLEOTIDE SEQUENCE [LARGE SCALE GENOMIC DNA]</scope>
    <source>
        <strain evidence="2 3">NCTC10571</strain>
    </source>
</reference>
<dbReference type="RefSeq" id="WP_115151877.1">
    <property type="nucleotide sequence ID" value="NZ_UGPP01000001.1"/>
</dbReference>
<keyword evidence="2" id="KW-0645">Protease</keyword>
<dbReference type="AlphaFoldDB" id="A0A378NUR8"/>
<dbReference type="PANTHER" id="PTHR30217:SF10">
    <property type="entry name" value="23S RRNA 5-HYDROXYCYTIDINE C2501 SYNTHASE"/>
    <property type="match status" value="1"/>
</dbReference>
<dbReference type="Proteomes" id="UP000255234">
    <property type="component" value="Unassembled WGS sequence"/>
</dbReference>
<sequence>MIELLAPAGSMEALKAAVESGADAIYLSGKMFGARAYANNFDEQGLKEAIEFAHLRNVKIHVTVNTLVDNSEIPALADYFRFLYEIGADAVLVQDLGAARLAQLVAPDLPLHASTQMTVNNLAGVLALQELGFSRVVLSREVTLKDIIHICRNSDVEIEVFAHGALCVCYSGQCLMSSMIGGRSGNRGRCAQPCRLPYTLVDKNNNNVLKDAGQYLLSPRDMNTLELIPEFIEAGVVSLKLEGRMKKPEYVAVVVDAYRQKIDSYYSHTEVQEDIQKNLSQIFNRDFTTAYLEKKQGKFMMSDKRPNNRGRLVGRVIRYDDNKRQAIMKLTDDVNIGDTIDFWVKVGGRVSTNVSKIIYKNKEITSASAGMEVIIPVLNRVHPHDRIFKVFDANLMQKARSYYTSASPIRKINLNIEAIAKLNEPFMLKATDEDGYSAQITSDFLVETALKRAMDKSTVQKQMERLGNTIYQLENLSCTIDENVIVPMSVMNDTRRLLIEKLMSMRLEAYHRPQIAKIDNTIWQQDLALKSFNQTNKPQLVVAVDTIAKVQTAIDNQADIILFGGESYNHQFITAEMYAEATRLCREANIKIAFATPRIMRDNEQTAFTNWLTKIKDIAPDMIYAHTLAQMYLIKQFTDITIWADFSFNVYNDVTLTFLNNYDIKGATVSPELNFKQIKTLNEASTLPLECIVHGNMELMVSEYCVLGSFLGNLDKGTCTKPCEKNNYWLCDRKNEKFPIVTDQYCHMHLLNAKELNMLAHVPEFTNLHIDRIRLDGRYMSKEKLAKFTKLYKEIILEGKNHLALMPENITKYEQNITRGHYFRGVE</sequence>